<reference evidence="11 12" key="1">
    <citation type="submission" date="2020-08" db="EMBL/GenBank/DDBJ databases">
        <title>Cohnella phylogeny.</title>
        <authorList>
            <person name="Dunlap C."/>
        </authorList>
    </citation>
    <scope>NUCLEOTIDE SEQUENCE [LARGE SCALE GENOMIC DNA]</scope>
    <source>
        <strain evidence="11 12">DSM 28246</strain>
    </source>
</reference>
<comment type="caution">
    <text evidence="11">The sequence shown here is derived from an EMBL/GenBank/DDBJ whole genome shotgun (WGS) entry which is preliminary data.</text>
</comment>
<feature type="active site" description="Nucleophile" evidence="7">
    <location>
        <position position="479"/>
    </location>
</feature>
<dbReference type="Gene3D" id="3.20.20.70">
    <property type="entry name" value="Aldolase class I"/>
    <property type="match status" value="1"/>
</dbReference>
<feature type="binding site" evidence="8">
    <location>
        <begin position="477"/>
        <end position="481"/>
    </location>
    <ligand>
        <name>substrate</name>
    </ligand>
</feature>
<dbReference type="CDD" id="cd14791">
    <property type="entry name" value="GH36"/>
    <property type="match status" value="1"/>
</dbReference>
<dbReference type="Gene3D" id="2.60.40.1180">
    <property type="entry name" value="Golgi alpha-mannosidase II"/>
    <property type="match status" value="1"/>
</dbReference>
<evidence type="ECO:0000256" key="7">
    <source>
        <dbReference type="PIRSR" id="PIRSR005536-1"/>
    </source>
</evidence>
<evidence type="ECO:0000256" key="1">
    <source>
        <dbReference type="ARBA" id="ARBA00001255"/>
    </source>
</evidence>
<keyword evidence="5 6" id="KW-0326">Glycosidase</keyword>
<dbReference type="InterPro" id="IPR038417">
    <property type="entry name" value="Alpga-gal_N_sf"/>
</dbReference>
<dbReference type="PRINTS" id="PR00743">
    <property type="entry name" value="GLHYDRLASE36"/>
</dbReference>
<feature type="domain" description="Glycosyl hydrolase family 36 C-terminal" evidence="9">
    <location>
        <begin position="650"/>
        <end position="726"/>
    </location>
</feature>
<dbReference type="InterPro" id="IPR002252">
    <property type="entry name" value="Glyco_hydro_36"/>
</dbReference>
<dbReference type="AlphaFoldDB" id="A0A7X0VIC2"/>
<evidence type="ECO:0000256" key="8">
    <source>
        <dbReference type="PIRSR" id="PIRSR005536-2"/>
    </source>
</evidence>
<feature type="binding site" evidence="8">
    <location>
        <position position="200"/>
    </location>
    <ligand>
        <name>substrate</name>
    </ligand>
</feature>
<evidence type="ECO:0000256" key="4">
    <source>
        <dbReference type="ARBA" id="ARBA00022801"/>
    </source>
</evidence>
<protein>
    <recommendedName>
        <fullName evidence="3 6">Alpha-galactosidase</fullName>
        <ecNumber evidence="3 6">3.2.1.22</ecNumber>
    </recommendedName>
</protein>
<evidence type="ECO:0000259" key="10">
    <source>
        <dbReference type="Pfam" id="PF16875"/>
    </source>
</evidence>
<gene>
    <name evidence="11" type="ORF">H7C19_29400</name>
</gene>
<dbReference type="Pfam" id="PF02065">
    <property type="entry name" value="Melibiase"/>
    <property type="match status" value="1"/>
</dbReference>
<evidence type="ECO:0000313" key="11">
    <source>
        <dbReference type="EMBL" id="MBB6674801.1"/>
    </source>
</evidence>
<dbReference type="GO" id="GO:0004557">
    <property type="term" value="F:alpha-galactosidase activity"/>
    <property type="evidence" value="ECO:0007669"/>
    <property type="project" value="UniProtKB-UniRule"/>
</dbReference>
<feature type="binding site" evidence="8">
    <location>
        <position position="527"/>
    </location>
    <ligand>
        <name>substrate</name>
    </ligand>
</feature>
<dbReference type="InterPro" id="IPR050985">
    <property type="entry name" value="Alpha-glycosidase_related"/>
</dbReference>
<comment type="catalytic activity">
    <reaction evidence="1 6">
        <text>Hydrolysis of terminal, non-reducing alpha-D-galactose residues in alpha-D-galactosides, including galactose oligosaccharides, galactomannans and galactolipids.</text>
        <dbReference type="EC" id="3.2.1.22"/>
    </reaction>
</comment>
<evidence type="ECO:0000313" key="12">
    <source>
        <dbReference type="Proteomes" id="UP000547209"/>
    </source>
</evidence>
<feature type="binding site" evidence="8">
    <location>
        <begin position="367"/>
        <end position="368"/>
    </location>
    <ligand>
        <name>substrate</name>
    </ligand>
</feature>
<evidence type="ECO:0000256" key="2">
    <source>
        <dbReference type="ARBA" id="ARBA00006202"/>
    </source>
</evidence>
<evidence type="ECO:0000259" key="9">
    <source>
        <dbReference type="Pfam" id="PF16874"/>
    </source>
</evidence>
<dbReference type="EMBL" id="JACJVP010000055">
    <property type="protein sequence ID" value="MBB6674801.1"/>
    <property type="molecule type" value="Genomic_DNA"/>
</dbReference>
<dbReference type="EC" id="3.2.1.22" evidence="3 6"/>
<evidence type="ECO:0000256" key="3">
    <source>
        <dbReference type="ARBA" id="ARBA00012755"/>
    </source>
</evidence>
<comment type="similarity">
    <text evidence="2">Belongs to the glycosyl hydrolase 36 family.</text>
</comment>
<evidence type="ECO:0000256" key="6">
    <source>
        <dbReference type="PIRNR" id="PIRNR005536"/>
    </source>
</evidence>
<dbReference type="InterPro" id="IPR031705">
    <property type="entry name" value="Glyco_hydro_36_C"/>
</dbReference>
<dbReference type="PANTHER" id="PTHR43053">
    <property type="entry name" value="GLYCOSIDASE FAMILY 31"/>
    <property type="match status" value="1"/>
</dbReference>
<dbReference type="InterPro" id="IPR013780">
    <property type="entry name" value="Glyco_hydro_b"/>
</dbReference>
<keyword evidence="12" id="KW-1185">Reference proteome</keyword>
<keyword evidence="4 6" id="KW-0378">Hydrolase</keyword>
<dbReference type="PROSITE" id="PS00512">
    <property type="entry name" value="ALPHA_GALACTOSIDASE"/>
    <property type="match status" value="1"/>
</dbReference>
<proteinExistence type="inferred from homology"/>
<dbReference type="FunFam" id="3.20.20.70:FF:000118">
    <property type="entry name" value="Alpha-galactosidase"/>
    <property type="match status" value="1"/>
</dbReference>
<feature type="active site" description="Proton donor" evidence="7">
    <location>
        <position position="549"/>
    </location>
</feature>
<name>A0A7X0VIC2_9BACL</name>
<dbReference type="InterPro" id="IPR017853">
    <property type="entry name" value="GH"/>
</dbReference>
<dbReference type="Pfam" id="PF16874">
    <property type="entry name" value="Glyco_hydro_36C"/>
    <property type="match status" value="1"/>
</dbReference>
<sequence length="729" mass="82238">MPIIHDQEQRIFHLQTPNTSYLLKLIKDGHPAHVYWGPKLRSGAWPGMLTHRERASFSPTPYPEDRTISFDTLPQEYPAYGTSDFRHPAYQVKLANGSTITELVYASHRIYAGKPGLEGLPATYAEADGEAETLELELVDGVAGLRAILNYTVFRDHDAIARSVRFVNESAAPVELLRALSASVDFKHDRFDMVHLYGAWANERSMAREALNPGMKSVESRRGSSSHQHNPFIALLSPDATEQAGEAYGFSLVYSGSFVAQAEVDQFRTARVSIGINPFDFGWRLEAGASFQTPEAVLVYSGEGLGGMSRTFHKLYRTRLCRGEFRDKTRPVLVNNWEATYFDFNADKIAGIAAEAQKLGIELFVLDDGWFGHRDDDTTSLGDWTVDRKKLPDGLEDLAKRVNDYGLQFGLWFEPEMVSPDSDLYRAHPDWCLHVEGRRRTRGRNQLILDLSREDVCDYLIETIGGVLASAPIAYVKWDMNRNMSEIGSALLPPERQRETAHRYMLGLYRLLETITSRFPHILFESCSGGGGRFDPGMLYYMPQTWTSDNSDAVCRLKIQYGTSLVYPISTMGAHVSAVPNHQVHRMTSLKTRGDVAMSGNFGYELDLTKFSDEEKEEVTRQVAQYKELRQLVQFGDLYRLQSPFEGNVTAWMVVSEDRSEAFVAYFRVLAQPNEPLEWLRLAGLDADADYEVVETGDRFGGDQLMYAGLEIPSLHGDFQSVTCRLRKV</sequence>
<evidence type="ECO:0000256" key="5">
    <source>
        <dbReference type="ARBA" id="ARBA00023295"/>
    </source>
</evidence>
<feature type="binding site" evidence="8">
    <location>
        <position position="549"/>
    </location>
    <ligand>
        <name>substrate</name>
    </ligand>
</feature>
<dbReference type="InterPro" id="IPR031704">
    <property type="entry name" value="Glyco_hydro_36_N"/>
</dbReference>
<dbReference type="GO" id="GO:0016052">
    <property type="term" value="P:carbohydrate catabolic process"/>
    <property type="evidence" value="ECO:0007669"/>
    <property type="project" value="InterPro"/>
</dbReference>
<dbReference type="Proteomes" id="UP000547209">
    <property type="component" value="Unassembled WGS sequence"/>
</dbReference>
<accession>A0A7X0VIC2</accession>
<dbReference type="SUPFAM" id="SSF51445">
    <property type="entry name" value="(Trans)glycosidases"/>
    <property type="match status" value="1"/>
</dbReference>
<dbReference type="Gene3D" id="2.70.98.60">
    <property type="entry name" value="alpha-galactosidase from lactobacil brevis"/>
    <property type="match status" value="1"/>
</dbReference>
<dbReference type="InterPro" id="IPR000111">
    <property type="entry name" value="Glyco_hydro_27/36_CS"/>
</dbReference>
<organism evidence="11 12">
    <name type="scientific">Cohnella nanjingensis</name>
    <dbReference type="NCBI Taxonomy" id="1387779"/>
    <lineage>
        <taxon>Bacteria</taxon>
        <taxon>Bacillati</taxon>
        <taxon>Bacillota</taxon>
        <taxon>Bacilli</taxon>
        <taxon>Bacillales</taxon>
        <taxon>Paenibacillaceae</taxon>
        <taxon>Cohnella</taxon>
    </lineage>
</organism>
<dbReference type="InterPro" id="IPR013785">
    <property type="entry name" value="Aldolase_TIM"/>
</dbReference>
<feature type="binding site" evidence="8">
    <location>
        <position position="444"/>
    </location>
    <ligand>
        <name>substrate</name>
    </ligand>
</feature>
<dbReference type="Pfam" id="PF16875">
    <property type="entry name" value="Glyco_hydro_36N"/>
    <property type="match status" value="1"/>
</dbReference>
<feature type="domain" description="Glycosyl hydrolase family 36 N-terminal" evidence="10">
    <location>
        <begin position="29"/>
        <end position="286"/>
    </location>
</feature>
<dbReference type="PANTHER" id="PTHR43053:SF3">
    <property type="entry name" value="ALPHA-GALACTOSIDASE C-RELATED"/>
    <property type="match status" value="1"/>
</dbReference>
<dbReference type="RefSeq" id="WP_185672662.1">
    <property type="nucleotide sequence ID" value="NZ_JACJVP010000055.1"/>
</dbReference>
<dbReference type="PIRSF" id="PIRSF005536">
    <property type="entry name" value="Agal"/>
    <property type="match status" value="1"/>
</dbReference>